<dbReference type="SUPFAM" id="SSF63501">
    <property type="entry name" value="Frizzled cysteine-rich domain"/>
    <property type="match status" value="2"/>
</dbReference>
<dbReference type="InterPro" id="IPR036790">
    <property type="entry name" value="Frizzled_dom_sf"/>
</dbReference>
<dbReference type="PROSITE" id="PS50038">
    <property type="entry name" value="FZ"/>
    <property type="match status" value="2"/>
</dbReference>
<keyword evidence="4" id="KW-0472">Membrane</keyword>
<feature type="disulfide bond" evidence="3">
    <location>
        <begin position="108"/>
        <end position="132"/>
    </location>
</feature>
<keyword evidence="4" id="KW-1133">Transmembrane helix</keyword>
<dbReference type="CDD" id="cd12087">
    <property type="entry name" value="TM_EGFR-like"/>
    <property type="match status" value="1"/>
</dbReference>
<evidence type="ECO:0000256" key="4">
    <source>
        <dbReference type="SAM" id="Phobius"/>
    </source>
</evidence>
<keyword evidence="4" id="KW-0812">Transmembrane</keyword>
<name>A0AAD9R3G1_ACRCE</name>
<keyword evidence="8" id="KW-1185">Reference proteome</keyword>
<keyword evidence="2 3" id="KW-1015">Disulfide bond</keyword>
<evidence type="ECO:0000256" key="3">
    <source>
        <dbReference type="PROSITE-ProRule" id="PRU00090"/>
    </source>
</evidence>
<proteinExistence type="predicted"/>
<dbReference type="Gene3D" id="1.10.2000.10">
    <property type="entry name" value="Frizzled cysteine-rich domain"/>
    <property type="match status" value="2"/>
</dbReference>
<sequence length="363" mass="40277">MDSTLKMFCIALVCAAFFFAASLHAEKLQCQSLNDTIPNFHKLMKCGYSHTARFNDSTLFTLQLHNLLLFKRVITNCSALTDLMGCSLFVPRCTEEIKGPYLPCRGVCHDWVNACKDAIRASVTFEWTAGICDILPEKDDPHTTKGYRGRCFVPPGYKRSGQTYTHNCSEIMVPACRGIPGFTHSILSQSTQLARRKYLERALNASYLGNDQCAPLLKELTCAAYLRPCVENGDALLCQDKCLKTHNACHSSFPTRKEACEELPKRGEETSLDSVICKVKHWPLSSNWHLPDDEMTPSVTPSLGSVRASAGKKLSSGSIVGIVLGLSAGLIIIVVLVFLFRRYKNSRSLSKPVLVVDEEKDDL</sequence>
<evidence type="ECO:0000256" key="1">
    <source>
        <dbReference type="ARBA" id="ARBA00022473"/>
    </source>
</evidence>
<feature type="disulfide bond" evidence="3">
    <location>
        <begin position="168"/>
        <end position="229"/>
    </location>
</feature>
<protein>
    <recommendedName>
        <fullName evidence="6">FZ domain-containing protein</fullName>
    </recommendedName>
</protein>
<organism evidence="7 8">
    <name type="scientific">Acropora cervicornis</name>
    <name type="common">Staghorn coral</name>
    <dbReference type="NCBI Taxonomy" id="6130"/>
    <lineage>
        <taxon>Eukaryota</taxon>
        <taxon>Metazoa</taxon>
        <taxon>Cnidaria</taxon>
        <taxon>Anthozoa</taxon>
        <taxon>Hexacorallia</taxon>
        <taxon>Scleractinia</taxon>
        <taxon>Astrocoeniina</taxon>
        <taxon>Acroporidae</taxon>
        <taxon>Acropora</taxon>
    </lineage>
</organism>
<comment type="caution">
    <text evidence="7">The sequence shown here is derived from an EMBL/GenBank/DDBJ whole genome shotgun (WGS) entry which is preliminary data.</text>
</comment>
<feature type="disulfide bond" evidence="3">
    <location>
        <begin position="77"/>
        <end position="115"/>
    </location>
</feature>
<dbReference type="CDD" id="cd07066">
    <property type="entry name" value="CRD_FZ"/>
    <property type="match status" value="1"/>
</dbReference>
<evidence type="ECO:0000259" key="6">
    <source>
        <dbReference type="PROSITE" id="PS50038"/>
    </source>
</evidence>
<dbReference type="GO" id="GO:0042813">
    <property type="term" value="F:Wnt receptor activity"/>
    <property type="evidence" value="ECO:0007669"/>
    <property type="project" value="TreeGrafter"/>
</dbReference>
<dbReference type="InterPro" id="IPR015526">
    <property type="entry name" value="Frizzled/SFRP"/>
</dbReference>
<reference evidence="7" key="1">
    <citation type="journal article" date="2023" name="G3 (Bethesda)">
        <title>Whole genome assembly and annotation of the endangered Caribbean coral Acropora cervicornis.</title>
        <authorList>
            <person name="Selwyn J.D."/>
            <person name="Vollmer S.V."/>
        </authorList>
    </citation>
    <scope>NUCLEOTIDE SEQUENCE</scope>
    <source>
        <strain evidence="7">K2</strain>
    </source>
</reference>
<dbReference type="Proteomes" id="UP001249851">
    <property type="component" value="Unassembled WGS sequence"/>
</dbReference>
<keyword evidence="1" id="KW-0217">Developmental protein</keyword>
<dbReference type="PANTHER" id="PTHR11309:SF126">
    <property type="entry name" value="FRIZZLED-2"/>
    <property type="match status" value="1"/>
</dbReference>
<dbReference type="GO" id="GO:0017147">
    <property type="term" value="F:Wnt-protein binding"/>
    <property type="evidence" value="ECO:0007669"/>
    <property type="project" value="TreeGrafter"/>
</dbReference>
<dbReference type="Pfam" id="PF01392">
    <property type="entry name" value="Fz"/>
    <property type="match status" value="1"/>
</dbReference>
<evidence type="ECO:0000256" key="5">
    <source>
        <dbReference type="SAM" id="SignalP"/>
    </source>
</evidence>
<feature type="transmembrane region" description="Helical" evidence="4">
    <location>
        <begin position="319"/>
        <end position="340"/>
    </location>
</feature>
<dbReference type="GO" id="GO:0035567">
    <property type="term" value="P:non-canonical Wnt signaling pathway"/>
    <property type="evidence" value="ECO:0007669"/>
    <property type="project" value="TreeGrafter"/>
</dbReference>
<evidence type="ECO:0000256" key="2">
    <source>
        <dbReference type="ARBA" id="ARBA00023157"/>
    </source>
</evidence>
<dbReference type="EMBL" id="JARQWQ010000004">
    <property type="protein sequence ID" value="KAK2572138.1"/>
    <property type="molecule type" value="Genomic_DNA"/>
</dbReference>
<dbReference type="GO" id="GO:0005886">
    <property type="term" value="C:plasma membrane"/>
    <property type="evidence" value="ECO:0007669"/>
    <property type="project" value="TreeGrafter"/>
</dbReference>
<dbReference type="InterPro" id="IPR020067">
    <property type="entry name" value="Frizzled_dom"/>
</dbReference>
<dbReference type="GO" id="GO:0060070">
    <property type="term" value="P:canonical Wnt signaling pathway"/>
    <property type="evidence" value="ECO:0007669"/>
    <property type="project" value="TreeGrafter"/>
</dbReference>
<dbReference type="AlphaFoldDB" id="A0AAD9R3G1"/>
<keyword evidence="5" id="KW-0732">Signal</keyword>
<feature type="chain" id="PRO_5041963824" description="FZ domain-containing protein" evidence="5">
    <location>
        <begin position="26"/>
        <end position="363"/>
    </location>
</feature>
<gene>
    <name evidence="7" type="ORF">P5673_002346</name>
</gene>
<comment type="caution">
    <text evidence="3">Lacks conserved residue(s) required for the propagation of feature annotation.</text>
</comment>
<feature type="signal peptide" evidence="5">
    <location>
        <begin position="1"/>
        <end position="25"/>
    </location>
</feature>
<dbReference type="PANTHER" id="PTHR11309">
    <property type="entry name" value="FRIZZLED"/>
    <property type="match status" value="1"/>
</dbReference>
<reference evidence="7" key="2">
    <citation type="journal article" date="2023" name="Science">
        <title>Genomic signatures of disease resistance in endangered staghorn corals.</title>
        <authorList>
            <person name="Vollmer S.V."/>
            <person name="Selwyn J.D."/>
            <person name="Despard B.A."/>
            <person name="Roesel C.L."/>
        </authorList>
    </citation>
    <scope>NUCLEOTIDE SEQUENCE</scope>
    <source>
        <strain evidence="7">K2</strain>
    </source>
</reference>
<feature type="domain" description="FZ" evidence="6">
    <location>
        <begin position="14"/>
        <end position="154"/>
    </location>
</feature>
<evidence type="ECO:0000313" key="7">
    <source>
        <dbReference type="EMBL" id="KAK2572138.1"/>
    </source>
</evidence>
<feature type="domain" description="FZ" evidence="6">
    <location>
        <begin position="163"/>
        <end position="277"/>
    </location>
</feature>
<accession>A0AAD9R3G1</accession>
<evidence type="ECO:0000313" key="8">
    <source>
        <dbReference type="Proteomes" id="UP001249851"/>
    </source>
</evidence>
<feature type="disulfide bond" evidence="3">
    <location>
        <begin position="176"/>
        <end position="222"/>
    </location>
</feature>